<evidence type="ECO:0000313" key="2">
    <source>
        <dbReference type="EMBL" id="MBW0520154.1"/>
    </source>
</evidence>
<dbReference type="EMBL" id="AVOT02027875">
    <property type="protein sequence ID" value="MBW0520154.1"/>
    <property type="molecule type" value="Genomic_DNA"/>
</dbReference>
<name>A0A9Q3EF42_9BASI</name>
<gene>
    <name evidence="2" type="ORF">O181_059869</name>
</gene>
<reference evidence="2" key="1">
    <citation type="submission" date="2021-03" db="EMBL/GenBank/DDBJ databases">
        <title>Draft genome sequence of rust myrtle Austropuccinia psidii MF-1, a brazilian biotype.</title>
        <authorList>
            <person name="Quecine M.C."/>
            <person name="Pachon D.M.R."/>
            <person name="Bonatelli M.L."/>
            <person name="Correr F.H."/>
            <person name="Franceschini L.M."/>
            <person name="Leite T.F."/>
            <person name="Margarido G.R.A."/>
            <person name="Almeida C.A."/>
            <person name="Ferrarezi J.A."/>
            <person name="Labate C.A."/>
        </authorList>
    </citation>
    <scope>NUCLEOTIDE SEQUENCE</scope>
    <source>
        <strain evidence="2">MF-1</strain>
    </source>
</reference>
<keyword evidence="1" id="KW-1133">Transmembrane helix</keyword>
<sequence>MHERSSRRPESFWLLILIVCTKKLISHIFQIPPYYLGIIILGVKLGNTLPPKSHVKIGTITKISSKREFKPSKNKAKKKTCQTFQLAPELNEGESEALCPSANESNNGNKINTKYNHPVEIPEIGGVTNRYEKIFPSPNLDNQEVTTVPNENIRTAAQRAVAEDKIVLNQTNSDPSMDSSACSLTLTSSHSCIKIILENENRFDYLLMSYHVLKREDWIKFNSLIQMTFMK</sequence>
<keyword evidence="1" id="KW-0472">Membrane</keyword>
<protein>
    <submittedName>
        <fullName evidence="2">Uncharacterized protein</fullName>
    </submittedName>
</protein>
<evidence type="ECO:0000256" key="1">
    <source>
        <dbReference type="SAM" id="Phobius"/>
    </source>
</evidence>
<evidence type="ECO:0000313" key="3">
    <source>
        <dbReference type="Proteomes" id="UP000765509"/>
    </source>
</evidence>
<organism evidence="2 3">
    <name type="scientific">Austropuccinia psidii MF-1</name>
    <dbReference type="NCBI Taxonomy" id="1389203"/>
    <lineage>
        <taxon>Eukaryota</taxon>
        <taxon>Fungi</taxon>
        <taxon>Dikarya</taxon>
        <taxon>Basidiomycota</taxon>
        <taxon>Pucciniomycotina</taxon>
        <taxon>Pucciniomycetes</taxon>
        <taxon>Pucciniales</taxon>
        <taxon>Sphaerophragmiaceae</taxon>
        <taxon>Austropuccinia</taxon>
    </lineage>
</organism>
<comment type="caution">
    <text evidence="2">The sequence shown here is derived from an EMBL/GenBank/DDBJ whole genome shotgun (WGS) entry which is preliminary data.</text>
</comment>
<dbReference type="Proteomes" id="UP000765509">
    <property type="component" value="Unassembled WGS sequence"/>
</dbReference>
<accession>A0A9Q3EF42</accession>
<keyword evidence="1" id="KW-0812">Transmembrane</keyword>
<dbReference type="AlphaFoldDB" id="A0A9Q3EF42"/>
<feature type="transmembrane region" description="Helical" evidence="1">
    <location>
        <begin position="12"/>
        <end position="29"/>
    </location>
</feature>
<keyword evidence="3" id="KW-1185">Reference proteome</keyword>
<proteinExistence type="predicted"/>